<protein>
    <recommendedName>
        <fullName evidence="7">Sushi domain-containing protein</fullName>
    </recommendedName>
</protein>
<evidence type="ECO:0000256" key="2">
    <source>
        <dbReference type="ARBA" id="ARBA00022659"/>
    </source>
</evidence>
<feature type="domain" description="Sushi" evidence="7">
    <location>
        <begin position="676"/>
        <end position="729"/>
    </location>
</feature>
<evidence type="ECO:0000256" key="6">
    <source>
        <dbReference type="SAM" id="SignalP"/>
    </source>
</evidence>
<feature type="disulfide bond" evidence="5">
    <location>
        <begin position="845"/>
        <end position="872"/>
    </location>
</feature>
<dbReference type="Gene3D" id="2.10.70.10">
    <property type="entry name" value="Complement Module, domain 1"/>
    <property type="match status" value="15"/>
</dbReference>
<dbReference type="SMART" id="SM00032">
    <property type="entry name" value="CCP"/>
    <property type="match status" value="15"/>
</dbReference>
<organism evidence="8 9">
    <name type="scientific">Dicentrarchus labrax</name>
    <name type="common">European seabass</name>
    <name type="synonym">Morone labrax</name>
    <dbReference type="NCBI Taxonomy" id="13489"/>
    <lineage>
        <taxon>Eukaryota</taxon>
        <taxon>Metazoa</taxon>
        <taxon>Chordata</taxon>
        <taxon>Craniata</taxon>
        <taxon>Vertebrata</taxon>
        <taxon>Euteleostomi</taxon>
        <taxon>Actinopterygii</taxon>
        <taxon>Neopterygii</taxon>
        <taxon>Teleostei</taxon>
        <taxon>Neoteleostei</taxon>
        <taxon>Acanthomorphata</taxon>
        <taxon>Eupercaria</taxon>
        <taxon>Moronidae</taxon>
        <taxon>Dicentrarchus</taxon>
    </lineage>
</organism>
<dbReference type="InterPro" id="IPR000436">
    <property type="entry name" value="Sushi_SCR_CCP_dom"/>
</dbReference>
<dbReference type="InterPro" id="IPR051503">
    <property type="entry name" value="ComplSys_Reg/VirEntry_Med"/>
</dbReference>
<feature type="disulfide bond" evidence="5">
    <location>
        <begin position="149"/>
        <end position="192"/>
    </location>
</feature>
<dbReference type="Pfam" id="PF00084">
    <property type="entry name" value="Sushi"/>
    <property type="match status" value="11"/>
</dbReference>
<sequence length="1129" mass="128370">MYVITRSCVLFLLMHTLTFVKSQECTLKQFLEGPLYDSNFDTSDLEASYPGGRQVRVNCVVGYSGFYRILCVEGQWQPKGNKCQPKSCGHPGDAQFADFHLDKGEDFVFGSKVVYTCHKGYQMVSRTNYRNCMAGGWNGVVPVCEAQQCPVIHVANNVQVIGDPEEATYGNVIRFSCKSNSDMLIGTREMYCDETGEWIGKVPICQAIECKVPDIENGFVTGDKQVYKEQEILHFECNRYYKRTEGRSSKCTKVGTGAEWTPAPMCEAIKCQLNLPPIEGTTYEPPGRSLFSPGDEITVRCTEKFWIFNLRDTSVRTECDEFGEWTITPVCKEVICDKYDPLVTSWRKYWTQVKLHETTGYTCRRGYKGTDGTNVATCTRDRWSPNPLCQEIICFRQAIDNADFVDKRKREYKNNERINYACTEGFKGNPSRICTENGWIGDSECTGNEIHQIHLLCCIKEAAKQETETINNLHIANGYVCMSLCSVFMCTTAFFLSEITCIREAIDNADFDNKHKWEYKYNERINYACTEGYKGSPHRICKANGWTGKSKCTACPKAEIQNGFVIGPFDGIVYYTCTTGYKLFTKSWWGAAQCNGQVWSGLASERCIEETKCGKIPVIPNGEVRDQLQHYGYRQNERVEITCNEGYRPRFDILTCNEGQWRSAASSLETICEPLQNCSLPPKVENSVVTSYKENFEVTYECRTGYRMEGQHTLQCVNEEWDHNITCTKGNPQLLRRNVQFLLFSPFCCLIVTCSAVPEVSNAYVSEETKKDEYQGGNVIRFTCETGYISGPAIRFVCTDEGWVALNKGKCYLKPCVLPEETPNGYYQIIHGEDFVFGTTVKYFCNEGYQMVSKTDTRTCKLDKWSNHLPICDPFSCDYPPADGGLIVKGLPENDEPILPDRFLTFSCQYGKFLNGSSRLICGNDGQWNEPLPTCEACHNELKCLHTLKGWPLHLNVIGEQRANERVKVGHKLQFRCNNPHLLEGSEEIECLGTGQWNTPFPTCSGPVGCRRPPPLTDGDIKGSLKSQYNHNERVEYMCQNFYTMDGQPQKTCVNGEWIGQMRCLRPCTVNEELMKARNIIFRYVDKKKLYSAHNDQLEFMCVRGRRHDGVLSMRQTCHDGEISLPTCI</sequence>
<feature type="domain" description="Sushi" evidence="7">
    <location>
        <begin position="334"/>
        <end position="391"/>
    </location>
</feature>
<feature type="disulfide bond" evidence="5">
    <location>
        <begin position="977"/>
        <end position="1004"/>
    </location>
</feature>
<comment type="caution">
    <text evidence="5">Lacks conserved residue(s) required for the propagation of feature annotation.</text>
</comment>
<reference evidence="8" key="2">
    <citation type="submission" date="2025-09" db="UniProtKB">
        <authorList>
            <consortium name="Ensembl"/>
        </authorList>
    </citation>
    <scope>IDENTIFICATION</scope>
</reference>
<comment type="subcellular location">
    <subcellularLocation>
        <location evidence="1">Virion</location>
    </subcellularLocation>
</comment>
<keyword evidence="4 5" id="KW-1015">Disulfide bond</keyword>
<feature type="domain" description="Sushi" evidence="7">
    <location>
        <begin position="752"/>
        <end position="813"/>
    </location>
</feature>
<evidence type="ECO:0000259" key="7">
    <source>
        <dbReference type="PROSITE" id="PS50923"/>
    </source>
</evidence>
<feature type="signal peptide" evidence="6">
    <location>
        <begin position="1"/>
        <end position="22"/>
    </location>
</feature>
<feature type="chain" id="PRO_5035945002" description="Sushi domain-containing protein" evidence="6">
    <location>
        <begin position="23"/>
        <end position="1129"/>
    </location>
</feature>
<keyword evidence="3 6" id="KW-0732">Signal</keyword>
<dbReference type="SUPFAM" id="SSF57535">
    <property type="entry name" value="Complement control module/SCR domain"/>
    <property type="match status" value="14"/>
</dbReference>
<proteinExistence type="predicted"/>
<keyword evidence="9" id="KW-1185">Reference proteome</keyword>
<feature type="domain" description="Sushi" evidence="7">
    <location>
        <begin position="86"/>
        <end position="146"/>
    </location>
</feature>
<dbReference type="GeneTree" id="ENSGT00940000154386"/>
<feature type="domain" description="Sushi" evidence="7">
    <location>
        <begin position="269"/>
        <end position="333"/>
    </location>
</feature>
<evidence type="ECO:0000256" key="5">
    <source>
        <dbReference type="PROSITE-ProRule" id="PRU00302"/>
    </source>
</evidence>
<feature type="disulfide bond" evidence="5">
    <location>
        <begin position="613"/>
        <end position="656"/>
    </location>
</feature>
<feature type="domain" description="Sushi" evidence="7">
    <location>
        <begin position="208"/>
        <end position="268"/>
    </location>
</feature>
<dbReference type="AlphaFoldDB" id="A0A8C4NNZ1"/>
<feature type="domain" description="Sushi" evidence="7">
    <location>
        <begin position="147"/>
        <end position="207"/>
    </location>
</feature>
<feature type="domain" description="Sushi" evidence="7">
    <location>
        <begin position="814"/>
        <end position="874"/>
    </location>
</feature>
<feature type="domain" description="Sushi" evidence="7">
    <location>
        <begin position="875"/>
        <end position="937"/>
    </location>
</feature>
<accession>A0A8C4NNZ1</accession>
<feature type="domain" description="Sushi" evidence="7">
    <location>
        <begin position="499"/>
        <end position="554"/>
    </location>
</feature>
<name>A0A8C4NNZ1_DICLA</name>
<feature type="disulfide bond" evidence="5">
    <location>
        <begin position="784"/>
        <end position="811"/>
    </location>
</feature>
<feature type="disulfide bond" evidence="5">
    <location>
        <begin position="1010"/>
        <end position="1053"/>
    </location>
</feature>
<feature type="domain" description="Sushi" evidence="7">
    <location>
        <begin position="1008"/>
        <end position="1066"/>
    </location>
</feature>
<feature type="domain" description="Sushi" evidence="7">
    <location>
        <begin position="942"/>
        <end position="1006"/>
    </location>
</feature>
<dbReference type="PANTHER" id="PTHR45785:SF2">
    <property type="entry name" value="COMPLEMENT FACTOR H-RELATED"/>
    <property type="match status" value="1"/>
</dbReference>
<evidence type="ECO:0000256" key="1">
    <source>
        <dbReference type="ARBA" id="ARBA00004328"/>
    </source>
</evidence>
<feature type="disulfide bond" evidence="5">
    <location>
        <begin position="117"/>
        <end position="144"/>
    </location>
</feature>
<dbReference type="Ensembl" id="ENSDLAT00005039635.2">
    <property type="protein sequence ID" value="ENSDLAP00005037139.2"/>
    <property type="gene ID" value="ENSDLAG00005016552.2"/>
</dbReference>
<feature type="domain" description="Sushi" evidence="7">
    <location>
        <begin position="611"/>
        <end position="674"/>
    </location>
</feature>
<dbReference type="PANTHER" id="PTHR45785">
    <property type="entry name" value="COMPLEMENT FACTOR H-RELATED"/>
    <property type="match status" value="1"/>
</dbReference>
<evidence type="ECO:0000256" key="4">
    <source>
        <dbReference type="ARBA" id="ARBA00023157"/>
    </source>
</evidence>
<reference evidence="8" key="1">
    <citation type="submission" date="2025-08" db="UniProtKB">
        <authorList>
            <consortium name="Ensembl"/>
        </authorList>
    </citation>
    <scope>IDENTIFICATION</scope>
</reference>
<feature type="disulfide bond" evidence="5">
    <location>
        <begin position="908"/>
        <end position="935"/>
    </location>
</feature>
<dbReference type="CDD" id="cd00033">
    <property type="entry name" value="CCP"/>
    <property type="match status" value="9"/>
</dbReference>
<dbReference type="InterPro" id="IPR035976">
    <property type="entry name" value="Sushi/SCR/CCP_sf"/>
</dbReference>
<evidence type="ECO:0000313" key="9">
    <source>
        <dbReference type="Proteomes" id="UP000694389"/>
    </source>
</evidence>
<evidence type="ECO:0000256" key="3">
    <source>
        <dbReference type="ARBA" id="ARBA00022729"/>
    </source>
</evidence>
<dbReference type="PROSITE" id="PS50923">
    <property type="entry name" value="SUSHI"/>
    <property type="match status" value="13"/>
</dbReference>
<dbReference type="Proteomes" id="UP000694389">
    <property type="component" value="Unassembled WGS sequence"/>
</dbReference>
<evidence type="ECO:0000313" key="8">
    <source>
        <dbReference type="Ensembl" id="ENSDLAP00005037139.2"/>
    </source>
</evidence>
<keyword evidence="2 5" id="KW-0768">Sushi</keyword>